<keyword evidence="8" id="KW-0966">Cell projection</keyword>
<proteinExistence type="inferred from homology"/>
<dbReference type="AlphaFoldDB" id="A0AA48KPC5"/>
<reference evidence="8" key="1">
    <citation type="submission" date="2023-01" db="EMBL/GenBank/DDBJ databases">
        <title>Complete genome sequence of Planctobacterium marinum strain Dej080120_11.</title>
        <authorList>
            <person name="Ueki S."/>
            <person name="Maruyama F."/>
        </authorList>
    </citation>
    <scope>NUCLEOTIDE SEQUENCE</scope>
    <source>
        <strain evidence="8">Dej080120_11</strain>
    </source>
</reference>
<keyword evidence="8" id="KW-0282">Flagellum</keyword>
<protein>
    <submittedName>
        <fullName evidence="8">Flagellar biosynthesis protein FlgM</fullName>
    </submittedName>
</protein>
<feature type="transmembrane region" description="Helical" evidence="7">
    <location>
        <begin position="112"/>
        <end position="138"/>
    </location>
</feature>
<dbReference type="GO" id="GO:0005886">
    <property type="term" value="C:plasma membrane"/>
    <property type="evidence" value="ECO:0007669"/>
    <property type="project" value="UniProtKB-SubCell"/>
</dbReference>
<keyword evidence="6 7" id="KW-0472">Membrane</keyword>
<evidence type="ECO:0000256" key="2">
    <source>
        <dbReference type="ARBA" id="ARBA00007928"/>
    </source>
</evidence>
<evidence type="ECO:0000256" key="1">
    <source>
        <dbReference type="ARBA" id="ARBA00004651"/>
    </source>
</evidence>
<gene>
    <name evidence="8" type="primary">rhtB</name>
    <name evidence="8" type="ORF">MACH26_20320</name>
</gene>
<comment type="similarity">
    <text evidence="2">Belongs to the Rht family.</text>
</comment>
<dbReference type="PANTHER" id="PTHR30086">
    <property type="entry name" value="ARGININE EXPORTER PROTEIN ARGO"/>
    <property type="match status" value="1"/>
</dbReference>
<dbReference type="GO" id="GO:0042970">
    <property type="term" value="F:homoserine transmembrane transporter activity"/>
    <property type="evidence" value="ECO:0007669"/>
    <property type="project" value="TreeGrafter"/>
</dbReference>
<evidence type="ECO:0000256" key="7">
    <source>
        <dbReference type="SAM" id="Phobius"/>
    </source>
</evidence>
<keyword evidence="4 7" id="KW-0812">Transmembrane</keyword>
<accession>A0AA48KPC5</accession>
<evidence type="ECO:0000256" key="6">
    <source>
        <dbReference type="ARBA" id="ARBA00023136"/>
    </source>
</evidence>
<name>A0AA48KPC5_9ALTE</name>
<organism evidence="8 9">
    <name type="scientific">Planctobacterium marinum</name>
    <dbReference type="NCBI Taxonomy" id="1631968"/>
    <lineage>
        <taxon>Bacteria</taxon>
        <taxon>Pseudomonadati</taxon>
        <taxon>Pseudomonadota</taxon>
        <taxon>Gammaproteobacteria</taxon>
        <taxon>Alteromonadales</taxon>
        <taxon>Alteromonadaceae</taxon>
        <taxon>Planctobacterium</taxon>
    </lineage>
</organism>
<sequence>MEFESWLAFCAIALLATATPGPAALLVSVHTVSYGFRKSLFTILGNVTGLFVMSGFSVLGLSTLVLHSAWAFTLVKVIGALYLAYMGVMLWKNGVVNIKPEKAHSRQSRKSLYLQGVLVALTNPKAIVFTTALFPQFIDISQALIPQFSLLVASFMMLSLICLSSYALLAQKAKTLTIRQVSNQLMGKILGSTFVGAGCYLASTSR</sequence>
<dbReference type="InterPro" id="IPR001123">
    <property type="entry name" value="LeuE-type"/>
</dbReference>
<dbReference type="RefSeq" id="WP_338292528.1">
    <property type="nucleotide sequence ID" value="NZ_AP027272.1"/>
</dbReference>
<evidence type="ECO:0000313" key="9">
    <source>
        <dbReference type="Proteomes" id="UP001333710"/>
    </source>
</evidence>
<dbReference type="Pfam" id="PF01810">
    <property type="entry name" value="LysE"/>
    <property type="match status" value="1"/>
</dbReference>
<keyword evidence="3" id="KW-1003">Cell membrane</keyword>
<evidence type="ECO:0000256" key="4">
    <source>
        <dbReference type="ARBA" id="ARBA00022692"/>
    </source>
</evidence>
<dbReference type="Proteomes" id="UP001333710">
    <property type="component" value="Chromosome"/>
</dbReference>
<feature type="transmembrane region" description="Helical" evidence="7">
    <location>
        <begin position="144"/>
        <end position="169"/>
    </location>
</feature>
<feature type="transmembrane region" description="Helical" evidence="7">
    <location>
        <begin position="6"/>
        <end position="28"/>
    </location>
</feature>
<keyword evidence="9" id="KW-1185">Reference proteome</keyword>
<dbReference type="EMBL" id="AP027272">
    <property type="protein sequence ID" value="BDX06511.1"/>
    <property type="molecule type" value="Genomic_DNA"/>
</dbReference>
<keyword evidence="8" id="KW-0969">Cilium</keyword>
<feature type="transmembrane region" description="Helical" evidence="7">
    <location>
        <begin position="69"/>
        <end position="91"/>
    </location>
</feature>
<dbReference type="PANTHER" id="PTHR30086:SF14">
    <property type="entry name" value="HOMOSERINE_HOMOSERINE LACTONE EFFLUX PROTEIN"/>
    <property type="match status" value="1"/>
</dbReference>
<dbReference type="KEGG" id="pmaw:MACH26_20320"/>
<comment type="subcellular location">
    <subcellularLocation>
        <location evidence="1">Cell membrane</location>
        <topology evidence="1">Multi-pass membrane protein</topology>
    </subcellularLocation>
</comment>
<keyword evidence="5 7" id="KW-1133">Transmembrane helix</keyword>
<evidence type="ECO:0000256" key="3">
    <source>
        <dbReference type="ARBA" id="ARBA00022475"/>
    </source>
</evidence>
<evidence type="ECO:0000313" key="8">
    <source>
        <dbReference type="EMBL" id="BDX06511.1"/>
    </source>
</evidence>
<dbReference type="PIRSF" id="PIRSF006324">
    <property type="entry name" value="LeuE"/>
    <property type="match status" value="1"/>
</dbReference>
<feature type="transmembrane region" description="Helical" evidence="7">
    <location>
        <begin position="40"/>
        <end position="63"/>
    </location>
</feature>
<evidence type="ECO:0000256" key="5">
    <source>
        <dbReference type="ARBA" id="ARBA00022989"/>
    </source>
</evidence>